<reference evidence="2" key="2">
    <citation type="journal article" date="2015" name="Fish Shellfish Immunol.">
        <title>Early steps in the European eel (Anguilla anguilla)-Vibrio vulnificus interaction in the gills: Role of the RtxA13 toxin.</title>
        <authorList>
            <person name="Callol A."/>
            <person name="Pajuelo D."/>
            <person name="Ebbesson L."/>
            <person name="Teles M."/>
            <person name="MacKenzie S."/>
            <person name="Amaro C."/>
        </authorList>
    </citation>
    <scope>NUCLEOTIDE SEQUENCE</scope>
</reference>
<dbReference type="EMBL" id="GBXM01078931">
    <property type="protein sequence ID" value="JAH29646.1"/>
    <property type="molecule type" value="Transcribed_RNA"/>
</dbReference>
<accession>A0A0E9RKF4</accession>
<reference evidence="2" key="1">
    <citation type="submission" date="2014-11" db="EMBL/GenBank/DDBJ databases">
        <authorList>
            <person name="Amaro Gonzalez C."/>
        </authorList>
    </citation>
    <scope>NUCLEOTIDE SEQUENCE</scope>
</reference>
<evidence type="ECO:0000256" key="1">
    <source>
        <dbReference type="SAM" id="SignalP"/>
    </source>
</evidence>
<protein>
    <submittedName>
        <fullName evidence="2">Uncharacterized protein</fullName>
    </submittedName>
</protein>
<organism evidence="2">
    <name type="scientific">Anguilla anguilla</name>
    <name type="common">European freshwater eel</name>
    <name type="synonym">Muraena anguilla</name>
    <dbReference type="NCBI Taxonomy" id="7936"/>
    <lineage>
        <taxon>Eukaryota</taxon>
        <taxon>Metazoa</taxon>
        <taxon>Chordata</taxon>
        <taxon>Craniata</taxon>
        <taxon>Vertebrata</taxon>
        <taxon>Euteleostomi</taxon>
        <taxon>Actinopterygii</taxon>
        <taxon>Neopterygii</taxon>
        <taxon>Teleostei</taxon>
        <taxon>Anguilliformes</taxon>
        <taxon>Anguillidae</taxon>
        <taxon>Anguilla</taxon>
    </lineage>
</organism>
<evidence type="ECO:0000313" key="2">
    <source>
        <dbReference type="EMBL" id="JAH29646.1"/>
    </source>
</evidence>
<dbReference type="AlphaFoldDB" id="A0A0E9RKF4"/>
<keyword evidence="1" id="KW-0732">Signal</keyword>
<proteinExistence type="predicted"/>
<feature type="signal peptide" evidence="1">
    <location>
        <begin position="1"/>
        <end position="18"/>
    </location>
</feature>
<name>A0A0E9RKF4_ANGAN</name>
<sequence length="38" mass="4097">MILIFDAFFMSVLSLASTSKLIGVNGLCIQKILILGIL</sequence>
<feature type="chain" id="PRO_5002432444" evidence="1">
    <location>
        <begin position="19"/>
        <end position="38"/>
    </location>
</feature>